<dbReference type="InterPro" id="IPR015422">
    <property type="entry name" value="PyrdxlP-dep_Trfase_small"/>
</dbReference>
<comment type="cofactor">
    <cofactor evidence="1 9">
        <name>pyridoxal 5'-phosphate</name>
        <dbReference type="ChEBI" id="CHEBI:597326"/>
    </cofactor>
</comment>
<comment type="similarity">
    <text evidence="9">Belongs to the class-III pyridoxal-phosphate-dependent aminotransferase family. BioA subfamily.</text>
</comment>
<keyword evidence="11" id="KW-1185">Reference proteome</keyword>
<dbReference type="GO" id="GO:0004015">
    <property type="term" value="F:adenosylmethionine-8-amino-7-oxononanoate transaminase activity"/>
    <property type="evidence" value="ECO:0007669"/>
    <property type="project" value="UniProtKB-UniRule"/>
</dbReference>
<feature type="site" description="Participates in the substrate recognition with KAPA and in a stacking interaction with the adenine ring of SAM" evidence="9">
    <location>
        <position position="17"/>
    </location>
</feature>
<feature type="binding site" evidence="9">
    <location>
        <position position="274"/>
    </location>
    <ligand>
        <name>substrate</name>
    </ligand>
</feature>
<evidence type="ECO:0000256" key="8">
    <source>
        <dbReference type="ARBA" id="ARBA00048449"/>
    </source>
</evidence>
<dbReference type="GO" id="GO:0030170">
    <property type="term" value="F:pyridoxal phosphate binding"/>
    <property type="evidence" value="ECO:0007669"/>
    <property type="project" value="UniProtKB-UniRule"/>
</dbReference>
<keyword evidence="4 9" id="KW-0808">Transferase</keyword>
<keyword evidence="6 9" id="KW-0093">Biotin biosynthesis</keyword>
<feature type="binding site" evidence="9">
    <location>
        <position position="144"/>
    </location>
    <ligand>
        <name>substrate</name>
    </ligand>
</feature>
<dbReference type="Proteomes" id="UP000009061">
    <property type="component" value="Chromosome"/>
</dbReference>
<dbReference type="InterPro" id="IPR005814">
    <property type="entry name" value="Aminotrans_3"/>
</dbReference>
<dbReference type="UniPathway" id="UPA00078">
    <property type="reaction ID" value="UER00160"/>
</dbReference>
<dbReference type="SUPFAM" id="SSF53383">
    <property type="entry name" value="PLP-dependent transferases"/>
    <property type="match status" value="1"/>
</dbReference>
<evidence type="ECO:0000256" key="7">
    <source>
        <dbReference type="ARBA" id="ARBA00022898"/>
    </source>
</evidence>
<dbReference type="NCBIfam" id="NF004624">
    <property type="entry name" value="PRK05964.1"/>
    <property type="match status" value="1"/>
</dbReference>
<dbReference type="Gene3D" id="3.90.1150.10">
    <property type="entry name" value="Aspartate Aminotransferase, domain 1"/>
    <property type="match status" value="1"/>
</dbReference>
<dbReference type="EC" id="2.6.1.62" evidence="9"/>
<dbReference type="PANTHER" id="PTHR42684">
    <property type="entry name" value="ADENOSYLMETHIONINE-8-AMINO-7-OXONONANOATE AMINOTRANSFERASE"/>
    <property type="match status" value="1"/>
</dbReference>
<dbReference type="RefSeq" id="WP_014354084.1">
    <property type="nucleotide sequence ID" value="NC_016893.1"/>
</dbReference>
<feature type="binding site" evidence="9">
    <location>
        <begin position="308"/>
        <end position="309"/>
    </location>
    <ligand>
        <name>pyridoxal 5'-phosphate</name>
        <dbReference type="ChEBI" id="CHEBI:597326"/>
    </ligand>
</feature>
<dbReference type="InterPro" id="IPR005815">
    <property type="entry name" value="BioA"/>
</dbReference>
<gene>
    <name evidence="9 10" type="primary">bioA</name>
    <name evidence="10" type="ORF">WIGMOR_0307</name>
</gene>
<comment type="subunit">
    <text evidence="9">Homodimer.</text>
</comment>
<comment type="pathway">
    <text evidence="2 9">Cofactor biosynthesis; biotin biosynthesis; 7,8-diaminononanoate from 8-amino-7-oxononanoate (SAM route): step 1/1.</text>
</comment>
<dbReference type="OrthoDB" id="9801052at2"/>
<evidence type="ECO:0000256" key="1">
    <source>
        <dbReference type="ARBA" id="ARBA00001933"/>
    </source>
</evidence>
<feature type="binding site" evidence="9">
    <location>
        <position position="52"/>
    </location>
    <ligand>
        <name>substrate</name>
    </ligand>
</feature>
<dbReference type="InterPro" id="IPR015424">
    <property type="entry name" value="PyrdxlP-dep_Trfase"/>
</dbReference>
<dbReference type="Pfam" id="PF00202">
    <property type="entry name" value="Aminotran_3"/>
    <property type="match status" value="1"/>
</dbReference>
<comment type="subcellular location">
    <subcellularLocation>
        <location evidence="9">Cytoplasm</location>
    </subcellularLocation>
</comment>
<evidence type="ECO:0000256" key="6">
    <source>
        <dbReference type="ARBA" id="ARBA00022756"/>
    </source>
</evidence>
<comment type="function">
    <text evidence="9">Catalyzes the transfer of the alpha-amino group from S-adenosyl-L-methionine (SAM) to 7-keto-8-aminopelargonic acid (KAPA) to form 7,8-diaminopelargonic acid (DAPA). It is the only aminotransferase known to utilize SAM as an amino donor.</text>
</comment>
<organism evidence="10 11">
    <name type="scientific">Wigglesworthia glossinidia endosymbiont of Glossina morsitans morsitans</name>
    <name type="common">Yale colony</name>
    <dbReference type="NCBI Taxonomy" id="1142511"/>
    <lineage>
        <taxon>Bacteria</taxon>
        <taxon>Pseudomonadati</taxon>
        <taxon>Pseudomonadota</taxon>
        <taxon>Gammaproteobacteria</taxon>
        <taxon>Enterobacterales</taxon>
        <taxon>Erwiniaceae</taxon>
        <taxon>Wigglesworthia</taxon>
    </lineage>
</organism>
<dbReference type="InterPro" id="IPR049704">
    <property type="entry name" value="Aminotrans_3_PPA_site"/>
</dbReference>
<dbReference type="GO" id="GO:0005737">
    <property type="term" value="C:cytoplasm"/>
    <property type="evidence" value="ECO:0007669"/>
    <property type="project" value="UniProtKB-SubCell"/>
</dbReference>
<dbReference type="EMBL" id="CP003315">
    <property type="protein sequence ID" value="AFA41145.1"/>
    <property type="molecule type" value="Genomic_DNA"/>
</dbReference>
<dbReference type="AlphaFoldDB" id="H6Q5U9"/>
<dbReference type="CDD" id="cd00610">
    <property type="entry name" value="OAT_like"/>
    <property type="match status" value="1"/>
</dbReference>
<feature type="binding site" evidence="9">
    <location>
        <begin position="112"/>
        <end position="113"/>
    </location>
    <ligand>
        <name>pyridoxal 5'-phosphate</name>
        <dbReference type="ChEBI" id="CHEBI:597326"/>
    </ligand>
</feature>
<comment type="catalytic activity">
    <reaction evidence="8 9">
        <text>(8S)-8-amino-7-oxononanoate + S-adenosyl-L-methionine = S-adenosyl-4-methylsulfanyl-2-oxobutanoate + (7R,8S)-7,8-diammoniononanoate</text>
        <dbReference type="Rhea" id="RHEA:16861"/>
        <dbReference type="ChEBI" id="CHEBI:16490"/>
        <dbReference type="ChEBI" id="CHEBI:59789"/>
        <dbReference type="ChEBI" id="CHEBI:149468"/>
        <dbReference type="ChEBI" id="CHEBI:149469"/>
        <dbReference type="EC" id="2.6.1.62"/>
    </reaction>
</comment>
<keyword evidence="3 9" id="KW-0032">Aminotransferase</keyword>
<evidence type="ECO:0000256" key="3">
    <source>
        <dbReference type="ARBA" id="ARBA00022576"/>
    </source>
</evidence>
<dbReference type="HOGENOM" id="CLU_016922_4_3_6"/>
<evidence type="ECO:0000313" key="11">
    <source>
        <dbReference type="Proteomes" id="UP000009061"/>
    </source>
</evidence>
<dbReference type="NCBIfam" id="NF005940">
    <property type="entry name" value="PRK07986.1"/>
    <property type="match status" value="1"/>
</dbReference>
<dbReference type="PIRSF" id="PIRSF000521">
    <property type="entry name" value="Transaminase_4ab_Lys_Orn"/>
    <property type="match status" value="1"/>
</dbReference>
<sequence>MHINEINFDRNHIWHPYTSITQPLKTYPVVSAKKCNLKLSNGKLLVDGMSSWWTVIHGYNHPKINHAIIKQLKKMSHVMFGGITHIPAIKLCKKIMNFVPKTLESIFLSDSGSVSVEVALKMALHYWNSKNKKKNMFLSLSGGYHGDTFGAVSICDPQFSMHHIYQGYMPKQKFMNVFHRDFGDSWKEGDDKNLIKLIEKNHKNLAAVIVEPIVQGIGGMRFYHVQYLVTLKKLCDFYKILLIIDEIATGFGRTGKLFACNYADIVPDILCIGKALTGGSITLAATLTTQKVSSTICSGKYSSFMHGPTFMANPLSCAAAYANLKLLENNNWKNQVKFISHYMLKFLLKLKFHPYVFNIRVLGAIGVVETKFLINLEKIQKCFVSNGVWIRPFKNLIYLIPPYIISKNEIKKLVNAILHALNDEKNFIIPTN</sequence>
<reference evidence="10 11" key="1">
    <citation type="journal article" date="2012" name="MBio">
        <title>Insight into the transmission biology and species-specific functional capabilities of tsetse (Diptera: glossinidae) obligate symbiont wigglesworthia.</title>
        <authorList>
            <person name="Rio R.V."/>
            <person name="Symula R.E."/>
            <person name="Wang J."/>
            <person name="Lohs C."/>
            <person name="Wu Y.N."/>
            <person name="Snyder A.K."/>
            <person name="Bjornson R.D."/>
            <person name="Oshima K."/>
            <person name="Biehl B.S."/>
            <person name="Perna N.T."/>
            <person name="Hattori M."/>
            <person name="Aksoy S."/>
        </authorList>
    </citation>
    <scope>NUCLEOTIDE SEQUENCE [LARGE SCALE GENOMIC DNA]</scope>
    <source>
        <strain evidence="10">WGM</strain>
    </source>
</reference>
<evidence type="ECO:0000256" key="4">
    <source>
        <dbReference type="ARBA" id="ARBA00022679"/>
    </source>
</evidence>
<dbReference type="InterPro" id="IPR015421">
    <property type="entry name" value="PyrdxlP-dep_Trfase_major"/>
</dbReference>
<evidence type="ECO:0000256" key="9">
    <source>
        <dbReference type="HAMAP-Rule" id="MF_00834"/>
    </source>
</evidence>
<feature type="binding site" evidence="9">
    <location>
        <position position="307"/>
    </location>
    <ligand>
        <name>substrate</name>
    </ligand>
</feature>
<dbReference type="STRING" id="1142511.WIGMOR_0307"/>
<dbReference type="KEGG" id="wgl:WIGMOR_0307"/>
<dbReference type="HAMAP" id="MF_00834">
    <property type="entry name" value="BioA"/>
    <property type="match status" value="1"/>
</dbReference>
<proteinExistence type="inferred from homology"/>
<dbReference type="PANTHER" id="PTHR42684:SF17">
    <property type="entry name" value="ADENOSYLMETHIONINE-8-AMINO-7-OXONONANOATE AMINOTRANSFERASE"/>
    <property type="match status" value="1"/>
</dbReference>
<accession>H6Q5U9</accession>
<keyword evidence="5 9" id="KW-0949">S-adenosyl-L-methionine</keyword>
<dbReference type="NCBIfam" id="TIGR00508">
    <property type="entry name" value="bioA"/>
    <property type="match status" value="1"/>
</dbReference>
<name>H6Q5U9_WIGGL</name>
<feature type="binding site" evidence="9">
    <location>
        <position position="391"/>
    </location>
    <ligand>
        <name>substrate</name>
    </ligand>
</feature>
<dbReference type="Gene3D" id="3.40.640.10">
    <property type="entry name" value="Type I PLP-dependent aspartate aminotransferase-like (Major domain)"/>
    <property type="match status" value="1"/>
</dbReference>
<evidence type="ECO:0000256" key="2">
    <source>
        <dbReference type="ARBA" id="ARBA00005063"/>
    </source>
</evidence>
<feature type="binding site" evidence="9">
    <location>
        <position position="245"/>
    </location>
    <ligand>
        <name>pyridoxal 5'-phosphate</name>
        <dbReference type="ChEBI" id="CHEBI:597326"/>
    </ligand>
</feature>
<feature type="modified residue" description="N6-(pyridoxal phosphate)lysine" evidence="9">
    <location>
        <position position="274"/>
    </location>
</feature>
<dbReference type="GO" id="GO:0009102">
    <property type="term" value="P:biotin biosynthetic process"/>
    <property type="evidence" value="ECO:0007669"/>
    <property type="project" value="UniProtKB-UniRule"/>
</dbReference>
<dbReference type="PROSITE" id="PS00600">
    <property type="entry name" value="AA_TRANSFER_CLASS_3"/>
    <property type="match status" value="1"/>
</dbReference>
<keyword evidence="9" id="KW-0963">Cytoplasm</keyword>
<dbReference type="eggNOG" id="COG0161">
    <property type="taxonomic scope" value="Bacteria"/>
</dbReference>
<protein>
    <recommendedName>
        <fullName evidence="9">Adenosylmethionine-8-amino-7-oxononanoate aminotransferase</fullName>
        <ecNumber evidence="9">2.6.1.62</ecNumber>
    </recommendedName>
    <alternativeName>
        <fullName evidence="9">7,8-diamino-pelargonic acid aminotransferase</fullName>
        <shortName evidence="9">DAPA AT</shortName>
        <shortName evidence="9">DAPA aminotransferase</shortName>
    </alternativeName>
    <alternativeName>
        <fullName evidence="9">7,8-diaminononanoate synthase</fullName>
        <shortName evidence="9">DANS</shortName>
    </alternativeName>
    <alternativeName>
        <fullName evidence="9">Diaminopelargonic acid synthase</fullName>
    </alternativeName>
</protein>
<dbReference type="FunFam" id="3.40.640.10:FF:000041">
    <property type="entry name" value="Adenosylmethionine-8-amino-7-oxononanoate aminotransferase"/>
    <property type="match status" value="1"/>
</dbReference>
<evidence type="ECO:0000313" key="10">
    <source>
        <dbReference type="EMBL" id="AFA41145.1"/>
    </source>
</evidence>
<keyword evidence="7 9" id="KW-0663">Pyridoxal phosphate</keyword>
<evidence type="ECO:0000256" key="5">
    <source>
        <dbReference type="ARBA" id="ARBA00022691"/>
    </source>
</evidence>